<feature type="compositionally biased region" description="Acidic residues" evidence="1">
    <location>
        <begin position="31"/>
        <end position="46"/>
    </location>
</feature>
<evidence type="ECO:0000256" key="1">
    <source>
        <dbReference type="SAM" id="MobiDB-lite"/>
    </source>
</evidence>
<keyword evidence="3" id="KW-1185">Reference proteome</keyword>
<dbReference type="EMBL" id="CAJPDQ010000005">
    <property type="protein sequence ID" value="CAF9910256.1"/>
    <property type="molecule type" value="Genomic_DNA"/>
</dbReference>
<protein>
    <submittedName>
        <fullName evidence="2">Uncharacterized protein</fullName>
    </submittedName>
</protein>
<dbReference type="Proteomes" id="UP000664169">
    <property type="component" value="Unassembled WGS sequence"/>
</dbReference>
<feature type="region of interest" description="Disordered" evidence="1">
    <location>
        <begin position="155"/>
        <end position="181"/>
    </location>
</feature>
<dbReference type="AlphaFoldDB" id="A0A8H3EN36"/>
<evidence type="ECO:0000313" key="3">
    <source>
        <dbReference type="Proteomes" id="UP000664169"/>
    </source>
</evidence>
<sequence length="181" mass="19984">MTIISVPSLEPEIPADDSLPPFPPNSSPDGGGDDDDDDDDDDDESPADDKWPPSPPKFSPDVLPCDWIMIVVFSDDPTPSTVIFPFSDLSANTFERAFQVPATGSARTSNPSEDSLNFENPIKNAELVVNIESKAWCHDPACIRFKAVRRKALTRTKRKKKEETEAKRKGMGVNPLRDVIE</sequence>
<name>A0A8H3EN36_9LECA</name>
<feature type="region of interest" description="Disordered" evidence="1">
    <location>
        <begin position="1"/>
        <end position="59"/>
    </location>
</feature>
<gene>
    <name evidence="2" type="ORF">GOMPHAMPRED_007021</name>
</gene>
<evidence type="ECO:0000313" key="2">
    <source>
        <dbReference type="EMBL" id="CAF9910256.1"/>
    </source>
</evidence>
<organism evidence="2 3">
    <name type="scientific">Gomphillus americanus</name>
    <dbReference type="NCBI Taxonomy" id="1940652"/>
    <lineage>
        <taxon>Eukaryota</taxon>
        <taxon>Fungi</taxon>
        <taxon>Dikarya</taxon>
        <taxon>Ascomycota</taxon>
        <taxon>Pezizomycotina</taxon>
        <taxon>Lecanoromycetes</taxon>
        <taxon>OSLEUM clade</taxon>
        <taxon>Ostropomycetidae</taxon>
        <taxon>Ostropales</taxon>
        <taxon>Graphidaceae</taxon>
        <taxon>Gomphilloideae</taxon>
        <taxon>Gomphillus</taxon>
    </lineage>
</organism>
<accession>A0A8H3EN36</accession>
<reference evidence="2" key="1">
    <citation type="submission" date="2021-03" db="EMBL/GenBank/DDBJ databases">
        <authorList>
            <person name="Tagirdzhanova G."/>
        </authorList>
    </citation>
    <scope>NUCLEOTIDE SEQUENCE</scope>
</reference>
<proteinExistence type="predicted"/>
<comment type="caution">
    <text evidence="2">The sequence shown here is derived from an EMBL/GenBank/DDBJ whole genome shotgun (WGS) entry which is preliminary data.</text>
</comment>